<dbReference type="FunFam" id="2.40.100.10:FF:000009">
    <property type="entry name" value="Peptidyl-prolyl cis-trans isomerase D"/>
    <property type="match status" value="1"/>
</dbReference>
<dbReference type="STRING" id="400727.A0A2T7PMU8"/>
<evidence type="ECO:0000313" key="9">
    <source>
        <dbReference type="Proteomes" id="UP000245119"/>
    </source>
</evidence>
<dbReference type="PANTHER" id="PTHR11071">
    <property type="entry name" value="PEPTIDYL-PROLYL CIS-TRANS ISOMERASE"/>
    <property type="match status" value="1"/>
</dbReference>
<comment type="caution">
    <text evidence="8">The sequence shown here is derived from an EMBL/GenBank/DDBJ whole genome shotgun (WGS) entry which is preliminary data.</text>
</comment>
<dbReference type="PROSITE" id="PS00170">
    <property type="entry name" value="CSA_PPIASE_1"/>
    <property type="match status" value="1"/>
</dbReference>
<dbReference type="InterPro" id="IPR029000">
    <property type="entry name" value="Cyclophilin-like_dom_sf"/>
</dbReference>
<dbReference type="PROSITE" id="PS50106">
    <property type="entry name" value="PDZ"/>
    <property type="match status" value="1"/>
</dbReference>
<dbReference type="InterPro" id="IPR036034">
    <property type="entry name" value="PDZ_sf"/>
</dbReference>
<dbReference type="EC" id="5.2.1.8" evidence="2"/>
<dbReference type="GO" id="GO:0016018">
    <property type="term" value="F:cyclosporin A binding"/>
    <property type="evidence" value="ECO:0007669"/>
    <property type="project" value="TreeGrafter"/>
</dbReference>
<dbReference type="SUPFAM" id="SSF48452">
    <property type="entry name" value="TPR-like"/>
    <property type="match status" value="1"/>
</dbReference>
<dbReference type="Gene3D" id="1.10.150.160">
    <property type="match status" value="1"/>
</dbReference>
<dbReference type="SUPFAM" id="SSF50156">
    <property type="entry name" value="PDZ domain-like"/>
    <property type="match status" value="1"/>
</dbReference>
<evidence type="ECO:0000256" key="4">
    <source>
        <dbReference type="ARBA" id="ARBA00023235"/>
    </source>
</evidence>
<evidence type="ECO:0000313" key="8">
    <source>
        <dbReference type="EMBL" id="PVD34749.1"/>
    </source>
</evidence>
<dbReference type="Pfam" id="PF14559">
    <property type="entry name" value="TPR_19"/>
    <property type="match status" value="1"/>
</dbReference>
<feature type="domain" description="PDZ" evidence="7">
    <location>
        <begin position="333"/>
        <end position="402"/>
    </location>
</feature>
<dbReference type="CDD" id="cd01926">
    <property type="entry name" value="cyclophilin_ABH_like"/>
    <property type="match status" value="1"/>
</dbReference>
<dbReference type="GO" id="GO:0003755">
    <property type="term" value="F:peptidyl-prolyl cis-trans isomerase activity"/>
    <property type="evidence" value="ECO:0007669"/>
    <property type="project" value="UniProtKB-KW"/>
</dbReference>
<dbReference type="Gene3D" id="1.25.40.10">
    <property type="entry name" value="Tetratricopeptide repeat domain"/>
    <property type="match status" value="1"/>
</dbReference>
<dbReference type="Pfam" id="PF00160">
    <property type="entry name" value="Pro_isomerase"/>
    <property type="match status" value="1"/>
</dbReference>
<dbReference type="Gene3D" id="2.30.42.10">
    <property type="match status" value="1"/>
</dbReference>
<dbReference type="InterPro" id="IPR020892">
    <property type="entry name" value="Cyclophilin-type_PPIase_CS"/>
</dbReference>
<keyword evidence="3" id="KW-0697">Rotamase</keyword>
<dbReference type="PROSITE" id="PS50005">
    <property type="entry name" value="TPR"/>
    <property type="match status" value="1"/>
</dbReference>
<feature type="repeat" description="TPR" evidence="5">
    <location>
        <begin position="273"/>
        <end position="306"/>
    </location>
</feature>
<dbReference type="Proteomes" id="UP000245119">
    <property type="component" value="Linkage Group LG3"/>
</dbReference>
<dbReference type="SMART" id="SM00228">
    <property type="entry name" value="PDZ"/>
    <property type="match status" value="1"/>
</dbReference>
<dbReference type="InterPro" id="IPR011990">
    <property type="entry name" value="TPR-like_helical_dom_sf"/>
</dbReference>
<feature type="domain" description="PPIase cyclophilin-type" evidence="6">
    <location>
        <begin position="10"/>
        <end position="173"/>
    </location>
</feature>
<protein>
    <recommendedName>
        <fullName evidence="2">peptidylprolyl isomerase</fullName>
        <ecNumber evidence="2">5.2.1.8</ecNumber>
    </recommendedName>
</protein>
<dbReference type="CDD" id="cd06752">
    <property type="entry name" value="PDZ_PDZD11-like"/>
    <property type="match status" value="1"/>
</dbReference>
<dbReference type="SMART" id="SM00028">
    <property type="entry name" value="TPR"/>
    <property type="match status" value="2"/>
</dbReference>
<name>A0A2T7PMU8_POMCA</name>
<keyword evidence="4" id="KW-0413">Isomerase</keyword>
<comment type="catalytic activity">
    <reaction evidence="1">
        <text>[protein]-peptidylproline (omega=180) = [protein]-peptidylproline (omega=0)</text>
        <dbReference type="Rhea" id="RHEA:16237"/>
        <dbReference type="Rhea" id="RHEA-COMP:10747"/>
        <dbReference type="Rhea" id="RHEA-COMP:10748"/>
        <dbReference type="ChEBI" id="CHEBI:83833"/>
        <dbReference type="ChEBI" id="CHEBI:83834"/>
        <dbReference type="EC" id="5.2.1.8"/>
    </reaction>
</comment>
<organism evidence="8 9">
    <name type="scientific">Pomacea canaliculata</name>
    <name type="common">Golden apple snail</name>
    <dbReference type="NCBI Taxonomy" id="400727"/>
    <lineage>
        <taxon>Eukaryota</taxon>
        <taxon>Metazoa</taxon>
        <taxon>Spiralia</taxon>
        <taxon>Lophotrochozoa</taxon>
        <taxon>Mollusca</taxon>
        <taxon>Gastropoda</taxon>
        <taxon>Caenogastropoda</taxon>
        <taxon>Architaenioglossa</taxon>
        <taxon>Ampullarioidea</taxon>
        <taxon>Ampullariidae</taxon>
        <taxon>Pomacea</taxon>
    </lineage>
</organism>
<evidence type="ECO:0000256" key="2">
    <source>
        <dbReference type="ARBA" id="ARBA00013194"/>
    </source>
</evidence>
<proteinExistence type="predicted"/>
<dbReference type="AlphaFoldDB" id="A0A2T7PMU8"/>
<dbReference type="PROSITE" id="PS50293">
    <property type="entry name" value="TPR_REGION"/>
    <property type="match status" value="1"/>
</dbReference>
<evidence type="ECO:0000256" key="5">
    <source>
        <dbReference type="PROSITE-ProRule" id="PRU00339"/>
    </source>
</evidence>
<dbReference type="Gene3D" id="2.40.100.10">
    <property type="entry name" value="Cyclophilin-like"/>
    <property type="match status" value="1"/>
</dbReference>
<dbReference type="PANTHER" id="PTHR11071:SF561">
    <property type="entry name" value="PEPTIDYL-PROLYL CIS-TRANS ISOMERASE D-RELATED"/>
    <property type="match status" value="1"/>
</dbReference>
<evidence type="ECO:0000259" key="6">
    <source>
        <dbReference type="PROSITE" id="PS50072"/>
    </source>
</evidence>
<dbReference type="SUPFAM" id="SSF50891">
    <property type="entry name" value="Cyclophilin-like"/>
    <property type="match status" value="1"/>
</dbReference>
<sequence length="468" mass="52188">MASAGNPIVYFDVKIGDEAGGRIIFELFKDKVPKTAENFRALCTGEKGKGASGVELHYKGCIFHRIIKEFMVQGGDFTNGDGTGGESIYGAKFEDENFELKHDRPGLLSMANAGPNTNGSQFFITTVPTPHLDNKHVVFGQVIAGMNVVRALEYEETDGERPVKNCVIEDCGELPADFDISSYQRADETGDCYPDFPVDSKIDFTSTSCIEEVKNLVQEVKTYGNDLFKVGKIAQAKKKYQKALRAACNIKLEKYDEAMENCNEVLAADATNSKALFRSGQIHSAKNNWEEALKYLQKALEASPDDKGILREIQKRIHDPDYSNDLQEFLPRSLVLRRNKASEALGFNVRGGKEHNCGIYVSKVMPNSEADRLGLKEGHQILSVNDADFENMDHSDAVKALKMNTTIHMTVRFFPYGYERTYDKNRHQSSSSSNQSPSYRRDVGVAGRLLRHSRARCEQEEQAAGRCG</sequence>
<evidence type="ECO:0000256" key="1">
    <source>
        <dbReference type="ARBA" id="ARBA00000971"/>
    </source>
</evidence>
<dbReference type="PROSITE" id="PS50072">
    <property type="entry name" value="CSA_PPIASE_2"/>
    <property type="match status" value="1"/>
</dbReference>
<dbReference type="GO" id="GO:0006457">
    <property type="term" value="P:protein folding"/>
    <property type="evidence" value="ECO:0007669"/>
    <property type="project" value="InterPro"/>
</dbReference>
<dbReference type="PRINTS" id="PR00153">
    <property type="entry name" value="CSAPPISMRASE"/>
</dbReference>
<keyword evidence="5" id="KW-0802">TPR repeat</keyword>
<dbReference type="OrthoDB" id="407558at2759"/>
<dbReference type="Pfam" id="PF00595">
    <property type="entry name" value="PDZ"/>
    <property type="match status" value="1"/>
</dbReference>
<dbReference type="GO" id="GO:0005829">
    <property type="term" value="C:cytosol"/>
    <property type="evidence" value="ECO:0007669"/>
    <property type="project" value="TreeGrafter"/>
</dbReference>
<dbReference type="InterPro" id="IPR001478">
    <property type="entry name" value="PDZ"/>
</dbReference>
<dbReference type="InterPro" id="IPR002130">
    <property type="entry name" value="Cyclophilin-type_PPIase_dom"/>
</dbReference>
<evidence type="ECO:0000259" key="7">
    <source>
        <dbReference type="PROSITE" id="PS50106"/>
    </source>
</evidence>
<gene>
    <name evidence="8" type="ORF">C0Q70_06026</name>
</gene>
<evidence type="ECO:0000256" key="3">
    <source>
        <dbReference type="ARBA" id="ARBA00023110"/>
    </source>
</evidence>
<dbReference type="EMBL" id="PZQS01000003">
    <property type="protein sequence ID" value="PVD34749.1"/>
    <property type="molecule type" value="Genomic_DNA"/>
</dbReference>
<accession>A0A2T7PMU8</accession>
<reference evidence="8 9" key="1">
    <citation type="submission" date="2018-04" db="EMBL/GenBank/DDBJ databases">
        <title>The genome of golden apple snail Pomacea canaliculata provides insight into stress tolerance and invasive adaptation.</title>
        <authorList>
            <person name="Liu C."/>
            <person name="Liu B."/>
            <person name="Ren Y."/>
            <person name="Zhang Y."/>
            <person name="Wang H."/>
            <person name="Li S."/>
            <person name="Jiang F."/>
            <person name="Yin L."/>
            <person name="Zhang G."/>
            <person name="Qian W."/>
            <person name="Fan W."/>
        </authorList>
    </citation>
    <scope>NUCLEOTIDE SEQUENCE [LARGE SCALE GENOMIC DNA]</scope>
    <source>
        <strain evidence="8">SZHN2017</strain>
        <tissue evidence="8">Muscle</tissue>
    </source>
</reference>
<dbReference type="InterPro" id="IPR019734">
    <property type="entry name" value="TPR_rpt"/>
</dbReference>
<keyword evidence="9" id="KW-1185">Reference proteome</keyword>